<sequence>MAIFPGPNLSKRAQQAAIFPYLLRNLKAEVPDHIWGVDITYIRLRAGWMFLVAVLDWYSRYIVSWELDQSLRQDFVLLAMHNALKQATPQICNSDQGSHFTSTSYINLLKEHEVRISMDGKGRALDNIFTERLWRTIKYEEVYVKEYDSPRTARRELSRYLHFYNEERLHQALDYQTPAERYFSGKRST</sequence>
<comment type="caution">
    <text evidence="2">The sequence shown here is derived from an EMBL/GenBank/DDBJ whole genome shotgun (WGS) entry which is preliminary data.</text>
</comment>
<dbReference type="Pfam" id="PF00665">
    <property type="entry name" value="rve"/>
    <property type="match status" value="1"/>
</dbReference>
<keyword evidence="4" id="KW-1185">Reference proteome</keyword>
<dbReference type="Gene3D" id="3.30.420.10">
    <property type="entry name" value="Ribonuclease H-like superfamily/Ribonuclease H"/>
    <property type="match status" value="1"/>
</dbReference>
<gene>
    <name evidence="2" type="ORF">KDA_00120</name>
    <name evidence="3" type="ORF">KDA_46500</name>
</gene>
<reference evidence="4" key="1">
    <citation type="submission" date="2018-12" db="EMBL/GenBank/DDBJ databases">
        <title>Tengunoibacter tsumagoiensis gen. nov., sp. nov., Dictyobacter kobayashii sp. nov., D. alpinus sp. nov., and D. joshuensis sp. nov. and description of Dictyobacteraceae fam. nov. within the order Ktedonobacterales isolated from Tengu-no-mugimeshi.</title>
        <authorList>
            <person name="Wang C.M."/>
            <person name="Zheng Y."/>
            <person name="Sakai Y."/>
            <person name="Toyoda A."/>
            <person name="Minakuchi Y."/>
            <person name="Abe K."/>
            <person name="Yokota A."/>
            <person name="Yabe S."/>
        </authorList>
    </citation>
    <scope>NUCLEOTIDE SEQUENCE [LARGE SCALE GENOMIC DNA]</scope>
    <source>
        <strain evidence="4">Uno16</strain>
    </source>
</reference>
<dbReference type="InterPro" id="IPR036397">
    <property type="entry name" value="RNaseH_sf"/>
</dbReference>
<dbReference type="NCBIfam" id="NF033516">
    <property type="entry name" value="transpos_IS3"/>
    <property type="match status" value="1"/>
</dbReference>
<feature type="domain" description="Integrase catalytic" evidence="1">
    <location>
        <begin position="27"/>
        <end position="186"/>
    </location>
</feature>
<dbReference type="InterPro" id="IPR001584">
    <property type="entry name" value="Integrase_cat-core"/>
</dbReference>
<evidence type="ECO:0000313" key="2">
    <source>
        <dbReference type="EMBL" id="GCE24528.1"/>
    </source>
</evidence>
<proteinExistence type="predicted"/>
<dbReference type="Proteomes" id="UP000287171">
    <property type="component" value="Unassembled WGS sequence"/>
</dbReference>
<dbReference type="InterPro" id="IPR048020">
    <property type="entry name" value="Transpos_IS3"/>
</dbReference>
<evidence type="ECO:0000313" key="4">
    <source>
        <dbReference type="Proteomes" id="UP000287171"/>
    </source>
</evidence>
<evidence type="ECO:0000313" key="3">
    <source>
        <dbReference type="EMBL" id="GCE29166.1"/>
    </source>
</evidence>
<dbReference type="PANTHER" id="PTHR46889:SF4">
    <property type="entry name" value="TRANSPOSASE INSO FOR INSERTION SEQUENCE ELEMENT IS911B-RELATED"/>
    <property type="match status" value="1"/>
</dbReference>
<dbReference type="SUPFAM" id="SSF53098">
    <property type="entry name" value="Ribonuclease H-like"/>
    <property type="match status" value="1"/>
</dbReference>
<name>A0A402AZM0_9CHLR</name>
<dbReference type="GO" id="GO:0015074">
    <property type="term" value="P:DNA integration"/>
    <property type="evidence" value="ECO:0007669"/>
    <property type="project" value="InterPro"/>
</dbReference>
<dbReference type="PANTHER" id="PTHR46889">
    <property type="entry name" value="TRANSPOSASE INSF FOR INSERTION SEQUENCE IS3B-RELATED"/>
    <property type="match status" value="1"/>
</dbReference>
<dbReference type="EMBL" id="BIFT01000001">
    <property type="protein sequence ID" value="GCE24528.1"/>
    <property type="molecule type" value="Genomic_DNA"/>
</dbReference>
<dbReference type="InterPro" id="IPR012337">
    <property type="entry name" value="RNaseH-like_sf"/>
</dbReference>
<dbReference type="EMBL" id="BIFT01000001">
    <property type="protein sequence ID" value="GCE29166.1"/>
    <property type="molecule type" value="Genomic_DNA"/>
</dbReference>
<reference evidence="2" key="2">
    <citation type="journal article" date="2019" name="Int. J. Syst. Evol. Microbiol.">
        <title>Tengunoibacter tsumagoiensis gen. nov., sp. nov., Dictyobacter kobayashii sp. nov., Dictyobacter alpinus sp. nov., and description of Dictyobacteraceae fam. nov. within the order Ktedonobacterales isolated from Tengu-no-mugimeshi, a soil-like granular mass of micro-organisms, and emended descriptions of the genera Ktedonobacter and Dictyobacter.</title>
        <authorList>
            <person name="Wang C."/>
            <person name="Zheng Y."/>
            <person name="Sakai Y."/>
            <person name="Toyoda A."/>
            <person name="Minakuchi Y."/>
            <person name="Abe K."/>
            <person name="Yokota A."/>
            <person name="Yabe S."/>
        </authorList>
    </citation>
    <scope>NUCLEOTIDE SEQUENCE</scope>
    <source>
        <strain evidence="2">Uno16</strain>
    </source>
</reference>
<organism evidence="2 4">
    <name type="scientific">Dictyobacter alpinus</name>
    <dbReference type="NCBI Taxonomy" id="2014873"/>
    <lineage>
        <taxon>Bacteria</taxon>
        <taxon>Bacillati</taxon>
        <taxon>Chloroflexota</taxon>
        <taxon>Ktedonobacteria</taxon>
        <taxon>Ktedonobacterales</taxon>
        <taxon>Dictyobacteraceae</taxon>
        <taxon>Dictyobacter</taxon>
    </lineage>
</organism>
<protein>
    <recommendedName>
        <fullName evidence="1">Integrase catalytic domain-containing protein</fullName>
    </recommendedName>
</protein>
<accession>A0A402AZM0</accession>
<evidence type="ECO:0000259" key="1">
    <source>
        <dbReference type="PROSITE" id="PS50994"/>
    </source>
</evidence>
<dbReference type="InterPro" id="IPR050900">
    <property type="entry name" value="Transposase_IS3/IS150/IS904"/>
</dbReference>
<dbReference type="PROSITE" id="PS50994">
    <property type="entry name" value="INTEGRASE"/>
    <property type="match status" value="1"/>
</dbReference>
<dbReference type="GO" id="GO:0003676">
    <property type="term" value="F:nucleic acid binding"/>
    <property type="evidence" value="ECO:0007669"/>
    <property type="project" value="InterPro"/>
</dbReference>
<dbReference type="AlphaFoldDB" id="A0A402AZM0"/>